<reference evidence="1 2" key="1">
    <citation type="submission" date="2018-12" db="EMBL/GenBank/DDBJ databases">
        <authorList>
            <person name="Toschakov S.V."/>
        </authorList>
    </citation>
    <scope>NUCLEOTIDE SEQUENCE [LARGE SCALE GENOMIC DNA]</scope>
    <source>
        <strain evidence="1 2">GM2012</strain>
    </source>
</reference>
<comment type="caution">
    <text evidence="1">The sequence shown here is derived from an EMBL/GenBank/DDBJ whole genome shotgun (WGS) entry which is preliminary data.</text>
</comment>
<sequence length="237" mass="25121">MPVDRLQEGLQALGFALSAIDPAPIDDLLPIPVESDRRWLARRASTEVLIDPDLRFVRFGGLVLPDSGPAIEVDPAGLAQAVGGLVGNLLGEPGTTDPMRLALARIEGSGRVGAVVTQLELSPGFDRVAVEASLLVRTGPGRWERVAWRRGESRVAELPPGAGGDLARDPQVQTAFRMLEAIGIGRTDPRARRLSLSVGAATRIALDRARSALDADLQEAALRLDRIGNGRNGPGAR</sequence>
<organism evidence="1 2">
    <name type="scientific">Tautonia sociabilis</name>
    <dbReference type="NCBI Taxonomy" id="2080755"/>
    <lineage>
        <taxon>Bacteria</taxon>
        <taxon>Pseudomonadati</taxon>
        <taxon>Planctomycetota</taxon>
        <taxon>Planctomycetia</taxon>
        <taxon>Isosphaerales</taxon>
        <taxon>Isosphaeraceae</taxon>
        <taxon>Tautonia</taxon>
    </lineage>
</organism>
<dbReference type="EMBL" id="RYZH01000034">
    <property type="protein sequence ID" value="RUL86106.1"/>
    <property type="molecule type" value="Genomic_DNA"/>
</dbReference>
<dbReference type="AlphaFoldDB" id="A0A432MGZ7"/>
<proteinExistence type="predicted"/>
<evidence type="ECO:0000313" key="2">
    <source>
        <dbReference type="Proteomes" id="UP000280296"/>
    </source>
</evidence>
<keyword evidence="2" id="KW-1185">Reference proteome</keyword>
<accession>A0A432MGZ7</accession>
<name>A0A432MGZ7_9BACT</name>
<reference evidence="1 2" key="2">
    <citation type="submission" date="2019-01" db="EMBL/GenBank/DDBJ databases">
        <title>Tautonia sociabilis, a novel thermotolerant planctomycete of Isosphaeraceae family, isolated from a 4000 m deep subterranean habitat.</title>
        <authorList>
            <person name="Kovaleva O.L."/>
            <person name="Elcheninov A.G."/>
            <person name="Van Heerden E."/>
            <person name="Toshchakov S.V."/>
            <person name="Novikov A."/>
            <person name="Bonch-Osmolovskaya E.A."/>
            <person name="Kublanov I.V."/>
        </authorList>
    </citation>
    <scope>NUCLEOTIDE SEQUENCE [LARGE SCALE GENOMIC DNA]</scope>
    <source>
        <strain evidence="1 2">GM2012</strain>
    </source>
</reference>
<protein>
    <submittedName>
        <fullName evidence="1">Uncharacterized protein</fullName>
    </submittedName>
</protein>
<dbReference type="Proteomes" id="UP000280296">
    <property type="component" value="Unassembled WGS sequence"/>
</dbReference>
<evidence type="ECO:0000313" key="1">
    <source>
        <dbReference type="EMBL" id="RUL86106.1"/>
    </source>
</evidence>
<gene>
    <name evidence="1" type="ORF">TsocGM_16955</name>
</gene>